<feature type="compositionally biased region" description="Polar residues" evidence="1">
    <location>
        <begin position="67"/>
        <end position="99"/>
    </location>
</feature>
<evidence type="ECO:0000313" key="3">
    <source>
        <dbReference type="Proteomes" id="UP000291084"/>
    </source>
</evidence>
<proteinExistence type="predicted"/>
<evidence type="ECO:0000313" key="2">
    <source>
        <dbReference type="EMBL" id="BAT85104.1"/>
    </source>
</evidence>
<dbReference type="Proteomes" id="UP000291084">
    <property type="component" value="Chromosome 4"/>
</dbReference>
<accession>A0A0S3RWX4</accession>
<organism evidence="2 3">
    <name type="scientific">Vigna angularis var. angularis</name>
    <dbReference type="NCBI Taxonomy" id="157739"/>
    <lineage>
        <taxon>Eukaryota</taxon>
        <taxon>Viridiplantae</taxon>
        <taxon>Streptophyta</taxon>
        <taxon>Embryophyta</taxon>
        <taxon>Tracheophyta</taxon>
        <taxon>Spermatophyta</taxon>
        <taxon>Magnoliopsida</taxon>
        <taxon>eudicotyledons</taxon>
        <taxon>Gunneridae</taxon>
        <taxon>Pentapetalae</taxon>
        <taxon>rosids</taxon>
        <taxon>fabids</taxon>
        <taxon>Fabales</taxon>
        <taxon>Fabaceae</taxon>
        <taxon>Papilionoideae</taxon>
        <taxon>50 kb inversion clade</taxon>
        <taxon>NPAAA clade</taxon>
        <taxon>indigoferoid/millettioid clade</taxon>
        <taxon>Phaseoleae</taxon>
        <taxon>Vigna</taxon>
    </lineage>
</organism>
<evidence type="ECO:0000256" key="1">
    <source>
        <dbReference type="SAM" id="MobiDB-lite"/>
    </source>
</evidence>
<sequence length="117" mass="14119">MEEKQLTFYRETMREQKQSNCFREDKTEAEKLNSRTARKVENWMEKRTYLPNFVDTATGRITKHPKTLQTSPHETHSQQKYQNPTYLTQFSPKTIPQKQKFQRTKHIQSKNTQIQLN</sequence>
<feature type="region of interest" description="Disordered" evidence="1">
    <location>
        <begin position="65"/>
        <end position="117"/>
    </location>
</feature>
<reference evidence="2 3" key="1">
    <citation type="journal article" date="2015" name="Sci. Rep.">
        <title>The power of single molecule real-time sequencing technology in the de novo assembly of a eukaryotic genome.</title>
        <authorList>
            <person name="Sakai H."/>
            <person name="Naito K."/>
            <person name="Ogiso-Tanaka E."/>
            <person name="Takahashi Y."/>
            <person name="Iseki K."/>
            <person name="Muto C."/>
            <person name="Satou K."/>
            <person name="Teruya K."/>
            <person name="Shiroma A."/>
            <person name="Shimoji M."/>
            <person name="Hirano T."/>
            <person name="Itoh T."/>
            <person name="Kaga A."/>
            <person name="Tomooka N."/>
        </authorList>
    </citation>
    <scope>NUCLEOTIDE SEQUENCE [LARGE SCALE GENOMIC DNA]</scope>
    <source>
        <strain evidence="3">cv. Shumari</strain>
    </source>
</reference>
<keyword evidence="3" id="KW-1185">Reference proteome</keyword>
<dbReference type="EMBL" id="AP015037">
    <property type="protein sequence ID" value="BAT85104.1"/>
    <property type="molecule type" value="Genomic_DNA"/>
</dbReference>
<protein>
    <submittedName>
        <fullName evidence="2">Uncharacterized protein</fullName>
    </submittedName>
</protein>
<gene>
    <name evidence="2" type="primary">Vigan.04G260200</name>
    <name evidence="2" type="ORF">VIGAN_04260200</name>
</gene>
<name>A0A0S3RWX4_PHAAN</name>
<dbReference type="AlphaFoldDB" id="A0A0S3RWX4"/>